<dbReference type="PANTHER" id="PTHR43531">
    <property type="entry name" value="PROTEIN ICFG"/>
    <property type="match status" value="1"/>
</dbReference>
<sequence>MLKNIKVVTSIIIMLLIFSTLLLVSSALSFNAISKDKDNFTRATILTQQQGQLSDAWQTLVKTRVTINRVAIRMLKNQTDEKSQAAISKLLSQAQETLDDANQHFARYKSFPMQVGENEQLANTVEQHYQQFSETLKMSVQYLGANNYQAYGNLEAQEAQDNLEKSYDTWRVQNGKLLQTGTEDNQQGYRNMVWTLALVVLSLVLLVIAVWMVIKRVLLTPLKQLLEHIQRIASGDLSETLVVAGRSEMGLLAEGLTQMQQSLIGTVSNVRDSANAIYTGASEISQGNNDLSSRTEQQAASLEQTAASMEELTATVKQNAENARQASSLAKSASETAEKGGRVVNGVVKTMSEIADSSKKIADITSVIDGIAFQTNILALNAAVEAARAGEQGRGFAVVAGEVRNLAQRSAQAAKEIKGLIEASASRVDAGSQQVTTAGETMNDIVSAVVRVTDIMGEISSASDEQSRGIDQIGQAVTEMDRVTQQNAALVQESAAASASLEEQAGRLSQAVAVFKISQHQAKSLTAPAVKVQKPLKLTAPRQVTASDEGSWETF</sequence>
<dbReference type="EMBL" id="JBANEI010000004">
    <property type="protein sequence ID" value="MEI2681603.1"/>
    <property type="molecule type" value="Genomic_DNA"/>
</dbReference>
<dbReference type="InterPro" id="IPR003660">
    <property type="entry name" value="HAMP_dom"/>
</dbReference>
<dbReference type="Gene3D" id="1.10.287.950">
    <property type="entry name" value="Methyl-accepting chemotaxis protein"/>
    <property type="match status" value="1"/>
</dbReference>
<dbReference type="CDD" id="cd06225">
    <property type="entry name" value="HAMP"/>
    <property type="match status" value="1"/>
</dbReference>
<keyword evidence="8 12" id="KW-0472">Membrane</keyword>
<keyword evidence="9 11" id="KW-0807">Transducer</keyword>
<evidence type="ECO:0000256" key="1">
    <source>
        <dbReference type="ARBA" id="ARBA00004429"/>
    </source>
</evidence>
<dbReference type="CDD" id="cd19407">
    <property type="entry name" value="Tar_Tsr_sensor"/>
    <property type="match status" value="1"/>
</dbReference>
<evidence type="ECO:0000256" key="6">
    <source>
        <dbReference type="ARBA" id="ARBA00022692"/>
    </source>
</evidence>
<dbReference type="Pfam" id="PF00015">
    <property type="entry name" value="MCPsignal"/>
    <property type="match status" value="1"/>
</dbReference>
<feature type="transmembrane region" description="Helical" evidence="12">
    <location>
        <begin position="192"/>
        <end position="214"/>
    </location>
</feature>
<feature type="domain" description="Methyl-accepting transducer" evidence="13">
    <location>
        <begin position="273"/>
        <end position="502"/>
    </location>
</feature>
<keyword evidence="3" id="KW-0488">Methylation</keyword>
<dbReference type="InterPro" id="IPR003122">
    <property type="entry name" value="Tar_rcpt_lig-bd"/>
</dbReference>
<dbReference type="SMART" id="SM00304">
    <property type="entry name" value="HAMP"/>
    <property type="match status" value="1"/>
</dbReference>
<feature type="domain" description="HAMP" evidence="14">
    <location>
        <begin position="216"/>
        <end position="268"/>
    </location>
</feature>
<dbReference type="Gene3D" id="1.20.120.30">
    <property type="entry name" value="Aspartate receptor, ligand-binding domain"/>
    <property type="match status" value="1"/>
</dbReference>
<dbReference type="CDD" id="cd11386">
    <property type="entry name" value="MCP_signal"/>
    <property type="match status" value="1"/>
</dbReference>
<dbReference type="RefSeq" id="WP_099753449.1">
    <property type="nucleotide sequence ID" value="NZ_JBANEI010000004.1"/>
</dbReference>
<keyword evidence="5" id="KW-0997">Cell inner membrane</keyword>
<name>A0ABU8DDL2_ERWAP</name>
<reference evidence="15 16" key="1">
    <citation type="submission" date="2024-02" db="EMBL/GenBank/DDBJ databases">
        <title>First report Erwinia aphidicola in onion in Chile.</title>
        <authorList>
            <person name="Valenzuela M."/>
            <person name="Pena M."/>
            <person name="Dutta B."/>
        </authorList>
    </citation>
    <scope>NUCLEOTIDE SEQUENCE [LARGE SCALE GENOMIC DNA]</scope>
    <source>
        <strain evidence="15 16">QCJ3A</strain>
    </source>
</reference>
<keyword evidence="2" id="KW-1003">Cell membrane</keyword>
<dbReference type="Pfam" id="PF02203">
    <property type="entry name" value="TarH"/>
    <property type="match status" value="1"/>
</dbReference>
<dbReference type="Pfam" id="PF00672">
    <property type="entry name" value="HAMP"/>
    <property type="match status" value="1"/>
</dbReference>
<accession>A0ABU8DDL2</accession>
<protein>
    <submittedName>
        <fullName evidence="15">Methyl-accepting chemotaxis protein</fullName>
    </submittedName>
</protein>
<dbReference type="InterPro" id="IPR051310">
    <property type="entry name" value="MCP_chemotaxis"/>
</dbReference>
<evidence type="ECO:0000256" key="2">
    <source>
        <dbReference type="ARBA" id="ARBA00022475"/>
    </source>
</evidence>
<dbReference type="Proteomes" id="UP001306592">
    <property type="component" value="Unassembled WGS sequence"/>
</dbReference>
<gene>
    <name evidence="15" type="ORF">V8N49_08000</name>
</gene>
<dbReference type="InterPro" id="IPR004089">
    <property type="entry name" value="MCPsignal_dom"/>
</dbReference>
<dbReference type="PANTHER" id="PTHR43531:SF16">
    <property type="entry name" value="METHYL-ACCEPTING CHEMOTAXIS PROTEIN II"/>
    <property type="match status" value="1"/>
</dbReference>
<dbReference type="InterPro" id="IPR004090">
    <property type="entry name" value="Chemotax_Me-accpt_rcpt"/>
</dbReference>
<comment type="subcellular location">
    <subcellularLocation>
        <location evidence="1">Cell inner membrane</location>
        <topology evidence="1">Multi-pass membrane protein</topology>
    </subcellularLocation>
</comment>
<evidence type="ECO:0000256" key="5">
    <source>
        <dbReference type="ARBA" id="ARBA00022519"/>
    </source>
</evidence>
<keyword evidence="4" id="KW-0145">Chemotaxis</keyword>
<keyword evidence="7 12" id="KW-1133">Transmembrane helix</keyword>
<evidence type="ECO:0000313" key="16">
    <source>
        <dbReference type="Proteomes" id="UP001306592"/>
    </source>
</evidence>
<evidence type="ECO:0000256" key="11">
    <source>
        <dbReference type="PROSITE-ProRule" id="PRU00284"/>
    </source>
</evidence>
<dbReference type="SUPFAM" id="SSF58104">
    <property type="entry name" value="Methyl-accepting chemotaxis protein (MCP) signaling domain"/>
    <property type="match status" value="1"/>
</dbReference>
<keyword evidence="6 12" id="KW-0812">Transmembrane</keyword>
<comment type="caution">
    <text evidence="15">The sequence shown here is derived from an EMBL/GenBank/DDBJ whole genome shotgun (WGS) entry which is preliminary data.</text>
</comment>
<evidence type="ECO:0000256" key="8">
    <source>
        <dbReference type="ARBA" id="ARBA00023136"/>
    </source>
</evidence>
<evidence type="ECO:0000256" key="3">
    <source>
        <dbReference type="ARBA" id="ARBA00022481"/>
    </source>
</evidence>
<evidence type="ECO:0000256" key="10">
    <source>
        <dbReference type="ARBA" id="ARBA00029447"/>
    </source>
</evidence>
<dbReference type="SMART" id="SM00283">
    <property type="entry name" value="MA"/>
    <property type="match status" value="1"/>
</dbReference>
<keyword evidence="16" id="KW-1185">Reference proteome</keyword>
<evidence type="ECO:0000256" key="12">
    <source>
        <dbReference type="SAM" id="Phobius"/>
    </source>
</evidence>
<evidence type="ECO:0000256" key="9">
    <source>
        <dbReference type="ARBA" id="ARBA00023224"/>
    </source>
</evidence>
<evidence type="ECO:0000313" key="15">
    <source>
        <dbReference type="EMBL" id="MEI2681603.1"/>
    </source>
</evidence>
<dbReference type="InterPro" id="IPR035440">
    <property type="entry name" value="4HB_MCP_dom_sf"/>
</dbReference>
<evidence type="ECO:0000259" key="13">
    <source>
        <dbReference type="PROSITE" id="PS50111"/>
    </source>
</evidence>
<dbReference type="SUPFAM" id="SSF47170">
    <property type="entry name" value="Aspartate receptor, ligand-binding domain"/>
    <property type="match status" value="1"/>
</dbReference>
<dbReference type="PROSITE" id="PS50885">
    <property type="entry name" value="HAMP"/>
    <property type="match status" value="1"/>
</dbReference>
<evidence type="ECO:0000256" key="7">
    <source>
        <dbReference type="ARBA" id="ARBA00022989"/>
    </source>
</evidence>
<organism evidence="15 16">
    <name type="scientific">Erwinia aphidicola</name>
    <dbReference type="NCBI Taxonomy" id="68334"/>
    <lineage>
        <taxon>Bacteria</taxon>
        <taxon>Pseudomonadati</taxon>
        <taxon>Pseudomonadota</taxon>
        <taxon>Gammaproteobacteria</taxon>
        <taxon>Enterobacterales</taxon>
        <taxon>Erwiniaceae</taxon>
        <taxon>Erwinia</taxon>
    </lineage>
</organism>
<dbReference type="PROSITE" id="PS50111">
    <property type="entry name" value="CHEMOTAXIS_TRANSDUC_2"/>
    <property type="match status" value="1"/>
</dbReference>
<proteinExistence type="inferred from homology"/>
<dbReference type="PRINTS" id="PR00260">
    <property type="entry name" value="CHEMTRNSDUCR"/>
</dbReference>
<comment type="similarity">
    <text evidence="10">Belongs to the methyl-accepting chemotaxis (MCP) protein family.</text>
</comment>
<dbReference type="SMART" id="SM00319">
    <property type="entry name" value="TarH"/>
    <property type="match status" value="1"/>
</dbReference>
<evidence type="ECO:0000259" key="14">
    <source>
        <dbReference type="PROSITE" id="PS50885"/>
    </source>
</evidence>
<evidence type="ECO:0000256" key="4">
    <source>
        <dbReference type="ARBA" id="ARBA00022500"/>
    </source>
</evidence>